<name>A0ABU7ENW1_9TELE</name>
<reference evidence="1 2" key="1">
    <citation type="submission" date="2021-06" db="EMBL/GenBank/DDBJ databases">
        <authorList>
            <person name="Palmer J.M."/>
        </authorList>
    </citation>
    <scope>NUCLEOTIDE SEQUENCE [LARGE SCALE GENOMIC DNA]</scope>
    <source>
        <strain evidence="1 2">CL_MEX2019</strain>
        <tissue evidence="1">Muscle</tissue>
    </source>
</reference>
<protein>
    <submittedName>
        <fullName evidence="1">Uncharacterized protein</fullName>
    </submittedName>
</protein>
<gene>
    <name evidence="1" type="ORF">CHARACLAT_018887</name>
</gene>
<evidence type="ECO:0000313" key="1">
    <source>
        <dbReference type="EMBL" id="MED6287694.1"/>
    </source>
</evidence>
<organism evidence="1 2">
    <name type="scientific">Characodon lateralis</name>
    <dbReference type="NCBI Taxonomy" id="208331"/>
    <lineage>
        <taxon>Eukaryota</taxon>
        <taxon>Metazoa</taxon>
        <taxon>Chordata</taxon>
        <taxon>Craniata</taxon>
        <taxon>Vertebrata</taxon>
        <taxon>Euteleostomi</taxon>
        <taxon>Actinopterygii</taxon>
        <taxon>Neopterygii</taxon>
        <taxon>Teleostei</taxon>
        <taxon>Neoteleostei</taxon>
        <taxon>Acanthomorphata</taxon>
        <taxon>Ovalentaria</taxon>
        <taxon>Atherinomorphae</taxon>
        <taxon>Cyprinodontiformes</taxon>
        <taxon>Goodeidae</taxon>
        <taxon>Characodon</taxon>
    </lineage>
</organism>
<sequence length="101" mass="11353">METVVWRGVGGLHLRNITSEKCPTLQDLVSLAREPRCAFRLESYTSADEPAASMAAECCEVSVKRCVQKNQTKNGTSHAVTHINSSDHLWRKKWTSSLLFF</sequence>
<comment type="caution">
    <text evidence="1">The sequence shown here is derived from an EMBL/GenBank/DDBJ whole genome shotgun (WGS) entry which is preliminary data.</text>
</comment>
<accession>A0ABU7ENW1</accession>
<evidence type="ECO:0000313" key="2">
    <source>
        <dbReference type="Proteomes" id="UP001352852"/>
    </source>
</evidence>
<keyword evidence="2" id="KW-1185">Reference proteome</keyword>
<proteinExistence type="predicted"/>
<dbReference type="Proteomes" id="UP001352852">
    <property type="component" value="Unassembled WGS sequence"/>
</dbReference>
<dbReference type="EMBL" id="JAHUTJ010059060">
    <property type="protein sequence ID" value="MED6287694.1"/>
    <property type="molecule type" value="Genomic_DNA"/>
</dbReference>